<dbReference type="Pfam" id="PF10076">
    <property type="entry name" value="Phage_Mu_Gp48"/>
    <property type="match status" value="1"/>
</dbReference>
<reference evidence="1" key="1">
    <citation type="submission" date="2016-04" db="EMBL/GenBank/DDBJ databases">
        <authorList>
            <person name="Evans L.H."/>
            <person name="Alamgir A."/>
            <person name="Owens N."/>
            <person name="Weber N.D."/>
            <person name="Virtaneva K."/>
            <person name="Barbian K."/>
            <person name="Babar A."/>
            <person name="Rosenke K."/>
        </authorList>
    </citation>
    <scope>NUCLEOTIDE SEQUENCE</scope>
    <source>
        <strain evidence="1">86</strain>
    </source>
</reference>
<proteinExistence type="predicted"/>
<dbReference type="EMBL" id="FLUO01000002">
    <property type="protein sequence ID" value="SBW12027.1"/>
    <property type="molecule type" value="Genomic_DNA"/>
</dbReference>
<accession>A0A212KK39</accession>
<gene>
    <name evidence="1" type="ORF">KL86APRO_20407</name>
</gene>
<dbReference type="AlphaFoldDB" id="A0A212KK39"/>
<protein>
    <recommendedName>
        <fullName evidence="2">Tail protein</fullName>
    </recommendedName>
</protein>
<sequence length="193" mass="21203">MGTVAEYLAQAQRLLPAGSVWPRHPEAVLTQMLTGVAQFLARVDADATAFVDEMDPRTTTAWITDWERITALPDLCSGEAGTLSERRDQVVARLIASGGQSIPYFVSVAAALGYAITVEEHVTLTCVDPCDGCLNPWPWPRTWTVHAPAETIREMPCDGASDEPLRIWGNHPLECTLSRWKPAHTNVLFAYGE</sequence>
<evidence type="ECO:0008006" key="2">
    <source>
        <dbReference type="Google" id="ProtNLM"/>
    </source>
</evidence>
<organism evidence="1">
    <name type="scientific">uncultured Alphaproteobacteria bacterium</name>
    <dbReference type="NCBI Taxonomy" id="91750"/>
    <lineage>
        <taxon>Bacteria</taxon>
        <taxon>Pseudomonadati</taxon>
        <taxon>Pseudomonadota</taxon>
        <taxon>Alphaproteobacteria</taxon>
        <taxon>environmental samples</taxon>
    </lineage>
</organism>
<evidence type="ECO:0000313" key="1">
    <source>
        <dbReference type="EMBL" id="SBW12027.1"/>
    </source>
</evidence>
<dbReference type="InterPro" id="IPR018755">
    <property type="entry name" value="Phage_Mu_Gp48"/>
</dbReference>
<name>A0A212KK39_9PROT</name>